<reference evidence="3" key="1">
    <citation type="submission" date="2016-06" db="EMBL/GenBank/DDBJ databases">
        <authorList>
            <person name="Varghese N."/>
            <person name="Submissions Spin"/>
        </authorList>
    </citation>
    <scope>NUCLEOTIDE SEQUENCE [LARGE SCALE GENOMIC DNA]</scope>
    <source>
        <strain evidence="3">DSM 45647</strain>
    </source>
</reference>
<dbReference type="Proteomes" id="UP000199360">
    <property type="component" value="Unassembled WGS sequence"/>
</dbReference>
<evidence type="ECO:0000313" key="3">
    <source>
        <dbReference type="Proteomes" id="UP000199360"/>
    </source>
</evidence>
<feature type="transmembrane region" description="Helical" evidence="1">
    <location>
        <begin position="42"/>
        <end position="60"/>
    </location>
</feature>
<accession>A0A1C5JU75</accession>
<name>A0A1C5JU75_9ACTN</name>
<protein>
    <submittedName>
        <fullName evidence="2">Uncharacterized protein</fullName>
    </submittedName>
</protein>
<keyword evidence="1" id="KW-0472">Membrane</keyword>
<dbReference type="RefSeq" id="WP_091069209.1">
    <property type="nucleotide sequence ID" value="NZ_FMDM01000014.1"/>
</dbReference>
<dbReference type="STRING" id="745366.GA0070213_11425"/>
<dbReference type="EMBL" id="FMDM01000014">
    <property type="protein sequence ID" value="SCG74112.1"/>
    <property type="molecule type" value="Genomic_DNA"/>
</dbReference>
<keyword evidence="1" id="KW-0812">Transmembrane</keyword>
<sequence>MTDLDQRIASVLRERAEGEIDARRLLRGSRALGRRRQIRRRAAAGTALALVGVLGFVGVVRADVGGLAGRLPWTATTPAVAPPPVPPLAGGVPGAATEPTLVGSDPQVLHFGVDPDRARYLSWAAHQGTIESVRFSVGAGTPVLVEVTAAAGGLDDFPVEGLPVDVVRDPLPFDGSIRPVSGSAGLLMSWQPVPGLYARASTTDLDQSAFRRAVDVLRFDTARRCASPVRPTELPTGARVAGCDVDVSSFPGLVTAEVTINRARTQYMWLRYRYASHVAGGRTEGNRTVAGRPAYLSPDGTSLELLGLPRVDLIAQLRWAVAGAEPSGFTEAEAGTLLAGAKVAGNPADPQTWP</sequence>
<dbReference type="AlphaFoldDB" id="A0A1C5JU75"/>
<evidence type="ECO:0000256" key="1">
    <source>
        <dbReference type="SAM" id="Phobius"/>
    </source>
</evidence>
<proteinExistence type="predicted"/>
<evidence type="ECO:0000313" key="2">
    <source>
        <dbReference type="EMBL" id="SCG74112.1"/>
    </source>
</evidence>
<keyword evidence="1" id="KW-1133">Transmembrane helix</keyword>
<organism evidence="2 3">
    <name type="scientific">Micromonospora humi</name>
    <dbReference type="NCBI Taxonomy" id="745366"/>
    <lineage>
        <taxon>Bacteria</taxon>
        <taxon>Bacillati</taxon>
        <taxon>Actinomycetota</taxon>
        <taxon>Actinomycetes</taxon>
        <taxon>Micromonosporales</taxon>
        <taxon>Micromonosporaceae</taxon>
        <taxon>Micromonospora</taxon>
    </lineage>
</organism>
<dbReference type="OrthoDB" id="3367156at2"/>
<keyword evidence="3" id="KW-1185">Reference proteome</keyword>
<gene>
    <name evidence="2" type="ORF">GA0070213_11425</name>
</gene>